<dbReference type="OrthoDB" id="9806226at2"/>
<evidence type="ECO:0000256" key="5">
    <source>
        <dbReference type="SAM" id="MobiDB-lite"/>
    </source>
</evidence>
<dbReference type="PIRSF" id="PIRSF019345">
    <property type="entry name" value="ScpB"/>
    <property type="match status" value="1"/>
</dbReference>
<dbReference type="InterPro" id="IPR036388">
    <property type="entry name" value="WH-like_DNA-bd_sf"/>
</dbReference>
<evidence type="ECO:0000256" key="3">
    <source>
        <dbReference type="ARBA" id="ARBA00022829"/>
    </source>
</evidence>
<dbReference type="Gene3D" id="1.10.10.10">
    <property type="entry name" value="Winged helix-like DNA-binding domain superfamily/Winged helix DNA-binding domain"/>
    <property type="match status" value="2"/>
</dbReference>
<dbReference type="InterPro" id="IPR005234">
    <property type="entry name" value="ScpB_csome_segregation"/>
</dbReference>
<reference evidence="6 7" key="1">
    <citation type="submission" date="2011-08" db="EMBL/GenBank/DDBJ databases">
        <authorList>
            <person name="Weinstock G."/>
            <person name="Sodergren E."/>
            <person name="Clifton S."/>
            <person name="Fulton L."/>
            <person name="Fulton B."/>
            <person name="Courtney L."/>
            <person name="Fronick C."/>
            <person name="Harrison M."/>
            <person name="Strong C."/>
            <person name="Farmer C."/>
            <person name="Delahaunty K."/>
            <person name="Markovic C."/>
            <person name="Hall O."/>
            <person name="Minx P."/>
            <person name="Tomlinson C."/>
            <person name="Mitreva M."/>
            <person name="Hou S."/>
            <person name="Chen J."/>
            <person name="Wollam A."/>
            <person name="Pepin K.H."/>
            <person name="Johnson M."/>
            <person name="Bhonagiri V."/>
            <person name="Zhang X."/>
            <person name="Suruliraj S."/>
            <person name="Warren W."/>
            <person name="Chinwalla A."/>
            <person name="Mardis E.R."/>
            <person name="Wilson R.K."/>
        </authorList>
    </citation>
    <scope>NUCLEOTIDE SEQUENCE [LARGE SCALE GENOMIC DNA]</scope>
    <source>
        <strain evidence="6 7">F0357</strain>
    </source>
</reference>
<sequence>MSVDSLAAHTGWSKDRVETAAETLENRLSDAASGITLLRVAGGYQLATKAELNEDLHWEYERVGDLSAMAMEVLAIIAFRQPVTRADIEKMRGVSSERSIQNLLQQGLIVDLGRKESPGRPILYGTSPYFLECLGIDSLEELAAHIPASETEAVLTDAGRREGGEDNGGTVAESDE</sequence>
<dbReference type="PATRIC" id="fig|861450.3.peg.1271"/>
<gene>
    <name evidence="6" type="ORF">HMPREF0080_01378</name>
</gene>
<protein>
    <submittedName>
        <fullName evidence="6">Segregation and condensation protein B</fullName>
    </submittedName>
</protein>
<keyword evidence="3" id="KW-0159">Chromosome partition</keyword>
<evidence type="ECO:0000313" key="7">
    <source>
        <dbReference type="Proteomes" id="UP000005481"/>
    </source>
</evidence>
<name>G9YI88_9FIRM</name>
<organism evidence="6 7">
    <name type="scientific">Anaeroglobus geminatus F0357</name>
    <dbReference type="NCBI Taxonomy" id="861450"/>
    <lineage>
        <taxon>Bacteria</taxon>
        <taxon>Bacillati</taxon>
        <taxon>Bacillota</taxon>
        <taxon>Negativicutes</taxon>
        <taxon>Veillonellales</taxon>
        <taxon>Veillonellaceae</taxon>
        <taxon>Anaeroglobus</taxon>
    </lineage>
</organism>
<dbReference type="eggNOG" id="COG1386">
    <property type="taxonomic scope" value="Bacteria"/>
</dbReference>
<evidence type="ECO:0000256" key="4">
    <source>
        <dbReference type="ARBA" id="ARBA00023306"/>
    </source>
</evidence>
<proteinExistence type="predicted"/>
<keyword evidence="2" id="KW-0132">Cell division</keyword>
<accession>G9YI88</accession>
<dbReference type="Pfam" id="PF04079">
    <property type="entry name" value="SMC_ScpB"/>
    <property type="match status" value="1"/>
</dbReference>
<dbReference type="EMBL" id="AGCJ01000058">
    <property type="protein sequence ID" value="EHM39898.1"/>
    <property type="molecule type" value="Genomic_DNA"/>
</dbReference>
<feature type="region of interest" description="Disordered" evidence="5">
    <location>
        <begin position="152"/>
        <end position="176"/>
    </location>
</feature>
<keyword evidence="1" id="KW-0963">Cytoplasm</keyword>
<dbReference type="PANTHER" id="PTHR34298">
    <property type="entry name" value="SEGREGATION AND CONDENSATION PROTEIN B"/>
    <property type="match status" value="1"/>
</dbReference>
<dbReference type="STRING" id="861450.HMPREF0080_01378"/>
<dbReference type="GO" id="GO:0051304">
    <property type="term" value="P:chromosome separation"/>
    <property type="evidence" value="ECO:0007669"/>
    <property type="project" value="InterPro"/>
</dbReference>
<dbReference type="InterPro" id="IPR036390">
    <property type="entry name" value="WH_DNA-bd_sf"/>
</dbReference>
<dbReference type="HOGENOM" id="CLU_045647_5_3_9"/>
<dbReference type="GO" id="GO:0051301">
    <property type="term" value="P:cell division"/>
    <property type="evidence" value="ECO:0007669"/>
    <property type="project" value="UniProtKB-KW"/>
</dbReference>
<evidence type="ECO:0000256" key="2">
    <source>
        <dbReference type="ARBA" id="ARBA00022618"/>
    </source>
</evidence>
<comment type="caution">
    <text evidence="6">The sequence shown here is derived from an EMBL/GenBank/DDBJ whole genome shotgun (WGS) entry which is preliminary data.</text>
</comment>
<dbReference type="Proteomes" id="UP000005481">
    <property type="component" value="Unassembled WGS sequence"/>
</dbReference>
<keyword evidence="4" id="KW-0131">Cell cycle</keyword>
<keyword evidence="7" id="KW-1185">Reference proteome</keyword>
<dbReference type="NCBIfam" id="TIGR00281">
    <property type="entry name" value="SMC-Scp complex subunit ScpB"/>
    <property type="match status" value="1"/>
</dbReference>
<evidence type="ECO:0000256" key="1">
    <source>
        <dbReference type="ARBA" id="ARBA00022490"/>
    </source>
</evidence>
<evidence type="ECO:0000313" key="6">
    <source>
        <dbReference type="EMBL" id="EHM39898.1"/>
    </source>
</evidence>
<dbReference type="PANTHER" id="PTHR34298:SF2">
    <property type="entry name" value="SEGREGATION AND CONDENSATION PROTEIN B"/>
    <property type="match status" value="1"/>
</dbReference>
<dbReference type="AlphaFoldDB" id="G9YI88"/>
<dbReference type="SUPFAM" id="SSF46785">
    <property type="entry name" value="Winged helix' DNA-binding domain"/>
    <property type="match status" value="2"/>
</dbReference>